<name>A0A151IC64_9HYME</name>
<proteinExistence type="predicted"/>
<evidence type="ECO:0000313" key="3">
    <source>
        <dbReference type="Proteomes" id="UP000078542"/>
    </source>
</evidence>
<dbReference type="Proteomes" id="UP000078542">
    <property type="component" value="Unassembled WGS sequence"/>
</dbReference>
<keyword evidence="3" id="KW-1185">Reference proteome</keyword>
<feature type="region of interest" description="Disordered" evidence="1">
    <location>
        <begin position="40"/>
        <end position="76"/>
    </location>
</feature>
<sequence length="220" mass="24689">MLLQWLAEGCCGGTRSLALQRGRGFCSRVAGGTVGYIQAKQGTEKQEGRKGRKRRQNPLQNIEKISSQDRGDSTGLSPMRHSTYIYPCSAVHRVDITLHSKSAWYPGIIDAGLNPGDNPDMTNHRLVLELIPDLRYSLAIKRKIKRVLHESSRVGIHVCQLAPFAIRISLRTTRPPNYPSKVPKHASRNLADGLTVRKERDFTLGWNESFRVSHTEHGIE</sequence>
<evidence type="ECO:0000313" key="2">
    <source>
        <dbReference type="EMBL" id="KYM97680.1"/>
    </source>
</evidence>
<reference evidence="2 3" key="1">
    <citation type="submission" date="2016-03" db="EMBL/GenBank/DDBJ databases">
        <title>Cyphomyrmex costatus WGS genome.</title>
        <authorList>
            <person name="Nygaard S."/>
            <person name="Hu H."/>
            <person name="Boomsma J."/>
            <person name="Zhang G."/>
        </authorList>
    </citation>
    <scope>NUCLEOTIDE SEQUENCE [LARGE SCALE GENOMIC DNA]</scope>
    <source>
        <strain evidence="2">MS0001</strain>
        <tissue evidence="2">Whole body</tissue>
    </source>
</reference>
<accession>A0A151IC64</accession>
<gene>
    <name evidence="2" type="ORF">ALC62_11625</name>
</gene>
<protein>
    <submittedName>
        <fullName evidence="2">Uncharacterized protein</fullName>
    </submittedName>
</protein>
<evidence type="ECO:0000256" key="1">
    <source>
        <dbReference type="SAM" id="MobiDB-lite"/>
    </source>
</evidence>
<organism evidence="2 3">
    <name type="scientific">Cyphomyrmex costatus</name>
    <dbReference type="NCBI Taxonomy" id="456900"/>
    <lineage>
        <taxon>Eukaryota</taxon>
        <taxon>Metazoa</taxon>
        <taxon>Ecdysozoa</taxon>
        <taxon>Arthropoda</taxon>
        <taxon>Hexapoda</taxon>
        <taxon>Insecta</taxon>
        <taxon>Pterygota</taxon>
        <taxon>Neoptera</taxon>
        <taxon>Endopterygota</taxon>
        <taxon>Hymenoptera</taxon>
        <taxon>Apocrita</taxon>
        <taxon>Aculeata</taxon>
        <taxon>Formicoidea</taxon>
        <taxon>Formicidae</taxon>
        <taxon>Myrmicinae</taxon>
        <taxon>Cyphomyrmex</taxon>
    </lineage>
</organism>
<dbReference type="EMBL" id="KQ978064">
    <property type="protein sequence ID" value="KYM97680.1"/>
    <property type="molecule type" value="Genomic_DNA"/>
</dbReference>
<dbReference type="AlphaFoldDB" id="A0A151IC64"/>